<name>A0A9X9LCB1_GULGU</name>
<accession>A0A9X9LCB1</accession>
<proteinExistence type="predicted"/>
<evidence type="ECO:0008006" key="4">
    <source>
        <dbReference type="Google" id="ProtNLM"/>
    </source>
</evidence>
<feature type="compositionally biased region" description="Gly residues" evidence="1">
    <location>
        <begin position="66"/>
        <end position="77"/>
    </location>
</feature>
<feature type="region of interest" description="Disordered" evidence="1">
    <location>
        <begin position="1"/>
        <end position="77"/>
    </location>
</feature>
<dbReference type="AlphaFoldDB" id="A0A9X9LCB1"/>
<gene>
    <name evidence="2" type="ORF">BN2614_LOCUS2</name>
</gene>
<dbReference type="Proteomes" id="UP000269945">
    <property type="component" value="Unassembled WGS sequence"/>
</dbReference>
<sequence>DVPATLCPSRPETGRPRPKGLEGERPESLTGGKADRDTCGQSTVPPAANKIAEAGTRSATEFQFTGGFGRGRGQPPQ</sequence>
<protein>
    <recommendedName>
        <fullName evidence="4">40S ribosomal protein S10</fullName>
    </recommendedName>
</protein>
<feature type="compositionally biased region" description="Basic and acidic residues" evidence="1">
    <location>
        <begin position="12"/>
        <end position="38"/>
    </location>
</feature>
<organism evidence="2 3">
    <name type="scientific">Gulo gulo</name>
    <name type="common">Wolverine</name>
    <name type="synonym">Gluton</name>
    <dbReference type="NCBI Taxonomy" id="48420"/>
    <lineage>
        <taxon>Eukaryota</taxon>
        <taxon>Metazoa</taxon>
        <taxon>Chordata</taxon>
        <taxon>Craniata</taxon>
        <taxon>Vertebrata</taxon>
        <taxon>Euteleostomi</taxon>
        <taxon>Mammalia</taxon>
        <taxon>Eutheria</taxon>
        <taxon>Laurasiatheria</taxon>
        <taxon>Carnivora</taxon>
        <taxon>Caniformia</taxon>
        <taxon>Musteloidea</taxon>
        <taxon>Mustelidae</taxon>
        <taxon>Guloninae</taxon>
        <taxon>Gulo</taxon>
    </lineage>
</organism>
<evidence type="ECO:0000313" key="3">
    <source>
        <dbReference type="Proteomes" id="UP000269945"/>
    </source>
</evidence>
<comment type="caution">
    <text evidence="2">The sequence shown here is derived from an EMBL/GenBank/DDBJ whole genome shotgun (WGS) entry which is preliminary data.</text>
</comment>
<evidence type="ECO:0000256" key="1">
    <source>
        <dbReference type="SAM" id="MobiDB-lite"/>
    </source>
</evidence>
<feature type="non-terminal residue" evidence="2">
    <location>
        <position position="1"/>
    </location>
</feature>
<evidence type="ECO:0000313" key="2">
    <source>
        <dbReference type="EMBL" id="VCW49291.1"/>
    </source>
</evidence>
<reference evidence="2 3" key="1">
    <citation type="submission" date="2018-10" db="EMBL/GenBank/DDBJ databases">
        <authorList>
            <person name="Ekblom R."/>
            <person name="Jareborg N."/>
        </authorList>
    </citation>
    <scope>NUCLEOTIDE SEQUENCE [LARGE SCALE GENOMIC DNA]</scope>
    <source>
        <tissue evidence="2">Muscle</tissue>
    </source>
</reference>
<dbReference type="EMBL" id="CYRY02000280">
    <property type="protein sequence ID" value="VCW49291.1"/>
    <property type="molecule type" value="Genomic_DNA"/>
</dbReference>
<keyword evidence="3" id="KW-1185">Reference proteome</keyword>